<dbReference type="InterPro" id="IPR013735">
    <property type="entry name" value="TF_NusA_N"/>
</dbReference>
<dbReference type="NCBIfam" id="TIGR01953">
    <property type="entry name" value="NusA"/>
    <property type="match status" value="1"/>
</dbReference>
<keyword evidence="11" id="KW-1185">Reference proteome</keyword>
<evidence type="ECO:0000256" key="6">
    <source>
        <dbReference type="ARBA" id="ARBA00023163"/>
    </source>
</evidence>
<feature type="region of interest" description="Disordered" evidence="8">
    <location>
        <begin position="367"/>
        <end position="390"/>
    </location>
</feature>
<evidence type="ECO:0000256" key="3">
    <source>
        <dbReference type="ARBA" id="ARBA00022814"/>
    </source>
</evidence>
<gene>
    <name evidence="7 10" type="primary">nusA</name>
    <name evidence="10" type="ORF">NQ502_02520</name>
</gene>
<evidence type="ECO:0000256" key="2">
    <source>
        <dbReference type="ARBA" id="ARBA00022490"/>
    </source>
</evidence>
<dbReference type="SUPFAM" id="SSF69705">
    <property type="entry name" value="Transcription factor NusA, N-terminal domain"/>
    <property type="match status" value="1"/>
</dbReference>
<evidence type="ECO:0000256" key="5">
    <source>
        <dbReference type="ARBA" id="ARBA00023015"/>
    </source>
</evidence>
<dbReference type="SUPFAM" id="SSF54814">
    <property type="entry name" value="Prokaryotic type KH domain (KH-domain type II)"/>
    <property type="match status" value="2"/>
</dbReference>
<dbReference type="InterPro" id="IPR003029">
    <property type="entry name" value="S1_domain"/>
</dbReference>
<reference evidence="10" key="1">
    <citation type="journal article" date="2022" name="Cell">
        <title>Design, construction, and in vivo augmentation of a complex gut microbiome.</title>
        <authorList>
            <person name="Cheng A.G."/>
            <person name="Ho P.Y."/>
            <person name="Aranda-Diaz A."/>
            <person name="Jain S."/>
            <person name="Yu F.B."/>
            <person name="Meng X."/>
            <person name="Wang M."/>
            <person name="Iakiviak M."/>
            <person name="Nagashima K."/>
            <person name="Zhao A."/>
            <person name="Murugkar P."/>
            <person name="Patil A."/>
            <person name="Atabakhsh K."/>
            <person name="Weakley A."/>
            <person name="Yan J."/>
            <person name="Brumbaugh A.R."/>
            <person name="Higginbottom S."/>
            <person name="Dimas A."/>
            <person name="Shiver A.L."/>
            <person name="Deutschbauer A."/>
            <person name="Neff N."/>
            <person name="Sonnenburg J.L."/>
            <person name="Huang K.C."/>
            <person name="Fischbach M.A."/>
        </authorList>
    </citation>
    <scope>NUCLEOTIDE SEQUENCE</scope>
    <source>
        <strain evidence="10">DSM 19829</strain>
    </source>
</reference>
<dbReference type="Gene3D" id="3.30.1480.10">
    <property type="entry name" value="NusA, N-terminal domain"/>
    <property type="match status" value="1"/>
</dbReference>
<evidence type="ECO:0000313" key="10">
    <source>
        <dbReference type="EMBL" id="UWP59954.1"/>
    </source>
</evidence>
<dbReference type="CDD" id="cd22529">
    <property type="entry name" value="KH-II_NusA_rpt2"/>
    <property type="match status" value="1"/>
</dbReference>
<dbReference type="CDD" id="cd02134">
    <property type="entry name" value="KH-II_NusA_rpt1"/>
    <property type="match status" value="1"/>
</dbReference>
<dbReference type="Proteomes" id="UP001060164">
    <property type="component" value="Chromosome"/>
</dbReference>
<comment type="function">
    <text evidence="7">Participates in both transcription termination and antitermination.</text>
</comment>
<dbReference type="Pfam" id="PF13184">
    <property type="entry name" value="KH_NusA_1st"/>
    <property type="match status" value="1"/>
</dbReference>
<comment type="subcellular location">
    <subcellularLocation>
        <location evidence="7">Cytoplasm</location>
    </subcellularLocation>
</comment>
<keyword evidence="6 7" id="KW-0804">Transcription</keyword>
<dbReference type="PROSITE" id="PS50084">
    <property type="entry name" value="KH_TYPE_1"/>
    <property type="match status" value="1"/>
</dbReference>
<dbReference type="InterPro" id="IPR030842">
    <property type="entry name" value="TF_NusA_bacterial"/>
</dbReference>
<organism evidence="10 11">
    <name type="scientific">Ruminococcus gauvreauii</name>
    <dbReference type="NCBI Taxonomy" id="438033"/>
    <lineage>
        <taxon>Bacteria</taxon>
        <taxon>Bacillati</taxon>
        <taxon>Bacillota</taxon>
        <taxon>Clostridia</taxon>
        <taxon>Eubacteriales</taxon>
        <taxon>Oscillospiraceae</taxon>
        <taxon>Ruminococcus</taxon>
    </lineage>
</organism>
<dbReference type="Gene3D" id="3.30.300.20">
    <property type="match status" value="2"/>
</dbReference>
<sequence length="390" mass="44071">MNTELLEALNILEQEKNISKDTLLEAIEQSLIQACKNHFGKADNVKVYIDPETCNFSVYAEKTVVEKVEDSVMEISLANAKMVDSKYELGDIVNVEIKSKEFGRIATQNAKNVILQKIREEERKVLYNEYFEKEKDVVTGIVQRNMGKNISINLGKVDAMLNESEQVKTEHFRPTERIKVYVLEVKDTPKGPKIQVSRTHPELVKRLFESEVTEVREGIVEIKSIAREAGSRTKIAVWSNDSDVDPVGACVGMNGARVNAIVEELRGEKIDIINWDENPAFLIENALSPAKVISVMADPDEKAAKVIVPDYQLSLAIGKEGQNARLAARLTGFKIDIKSETQAREAGDFEIFEEYDEDMDEFEEDVDVNEYEDGENEYEEYSEKDESADA</sequence>
<feature type="compositionally biased region" description="Acidic residues" evidence="8">
    <location>
        <begin position="367"/>
        <end position="383"/>
    </location>
</feature>
<dbReference type="Pfam" id="PF08529">
    <property type="entry name" value="NusA_N"/>
    <property type="match status" value="1"/>
</dbReference>
<evidence type="ECO:0000256" key="8">
    <source>
        <dbReference type="SAM" id="MobiDB-lite"/>
    </source>
</evidence>
<evidence type="ECO:0000313" key="11">
    <source>
        <dbReference type="Proteomes" id="UP001060164"/>
    </source>
</evidence>
<keyword evidence="1 7" id="KW-0806">Transcription termination</keyword>
<keyword evidence="3 7" id="KW-0889">Transcription antitermination</keyword>
<evidence type="ECO:0000259" key="9">
    <source>
        <dbReference type="SMART" id="SM00316"/>
    </source>
</evidence>
<keyword evidence="5 7" id="KW-0805">Transcription regulation</keyword>
<evidence type="ECO:0000256" key="7">
    <source>
        <dbReference type="HAMAP-Rule" id="MF_00945"/>
    </source>
</evidence>
<feature type="domain" description="S1 motif" evidence="9">
    <location>
        <begin position="133"/>
        <end position="199"/>
    </location>
</feature>
<protein>
    <recommendedName>
        <fullName evidence="7">Transcription termination/antitermination protein NusA</fullName>
    </recommendedName>
</protein>
<proteinExistence type="inferred from homology"/>
<dbReference type="InterPro" id="IPR015946">
    <property type="entry name" value="KH_dom-like_a/b"/>
</dbReference>
<dbReference type="RefSeq" id="WP_044983354.1">
    <property type="nucleotide sequence ID" value="NZ_CABLBR010000020.1"/>
</dbReference>
<dbReference type="SMART" id="SM00316">
    <property type="entry name" value="S1"/>
    <property type="match status" value="1"/>
</dbReference>
<name>A0ABY5VH76_9FIRM</name>
<dbReference type="Gene3D" id="2.40.50.140">
    <property type="entry name" value="Nucleic acid-binding proteins"/>
    <property type="match status" value="1"/>
</dbReference>
<dbReference type="InterPro" id="IPR058582">
    <property type="entry name" value="KH_NusA_2nd"/>
</dbReference>
<evidence type="ECO:0000256" key="1">
    <source>
        <dbReference type="ARBA" id="ARBA00022472"/>
    </source>
</evidence>
<evidence type="ECO:0000256" key="4">
    <source>
        <dbReference type="ARBA" id="ARBA00022884"/>
    </source>
</evidence>
<dbReference type="PANTHER" id="PTHR22648">
    <property type="entry name" value="TRANSCRIPTION TERMINATION FACTOR NUSA"/>
    <property type="match status" value="1"/>
</dbReference>
<dbReference type="Pfam" id="PF26594">
    <property type="entry name" value="KH_NusA_2nd"/>
    <property type="match status" value="1"/>
</dbReference>
<dbReference type="HAMAP" id="MF_00945_B">
    <property type="entry name" value="NusA_B"/>
    <property type="match status" value="1"/>
</dbReference>
<dbReference type="CDD" id="cd04455">
    <property type="entry name" value="S1_NusA"/>
    <property type="match status" value="1"/>
</dbReference>
<dbReference type="SUPFAM" id="SSF50249">
    <property type="entry name" value="Nucleic acid-binding proteins"/>
    <property type="match status" value="1"/>
</dbReference>
<dbReference type="InterPro" id="IPR012340">
    <property type="entry name" value="NA-bd_OB-fold"/>
</dbReference>
<dbReference type="EMBL" id="CP102290">
    <property type="protein sequence ID" value="UWP59954.1"/>
    <property type="molecule type" value="Genomic_DNA"/>
</dbReference>
<dbReference type="PANTHER" id="PTHR22648:SF0">
    <property type="entry name" value="TRANSCRIPTION TERMINATION_ANTITERMINATION PROTEIN NUSA"/>
    <property type="match status" value="1"/>
</dbReference>
<keyword evidence="2 7" id="KW-0963">Cytoplasm</keyword>
<keyword evidence="4 7" id="KW-0694">RNA-binding</keyword>
<comment type="subunit">
    <text evidence="7">Monomer. Binds directly to the core enzyme of the DNA-dependent RNA polymerase and to nascent RNA.</text>
</comment>
<dbReference type="InterPro" id="IPR009019">
    <property type="entry name" value="KH_sf_prok-type"/>
</dbReference>
<comment type="similarity">
    <text evidence="7">Belongs to the NusA family.</text>
</comment>
<dbReference type="InterPro" id="IPR010213">
    <property type="entry name" value="TF_NusA"/>
</dbReference>
<dbReference type="InterPro" id="IPR036555">
    <property type="entry name" value="NusA_N_sf"/>
</dbReference>
<accession>A0ABY5VH76</accession>
<dbReference type="InterPro" id="IPR025249">
    <property type="entry name" value="TF_NusA_KH_1st"/>
</dbReference>